<evidence type="ECO:0000256" key="4">
    <source>
        <dbReference type="ARBA" id="ARBA00023136"/>
    </source>
</evidence>
<dbReference type="Pfam" id="PF00902">
    <property type="entry name" value="TatC"/>
    <property type="match status" value="1"/>
</dbReference>
<evidence type="ECO:0008006" key="7">
    <source>
        <dbReference type="Google" id="ProtNLM"/>
    </source>
</evidence>
<dbReference type="AlphaFoldDB" id="A0A7G5VUD1"/>
<reference evidence="6" key="1">
    <citation type="submission" date="2019-09" db="EMBL/GenBank/DDBJ databases">
        <authorList>
            <person name="Liu S.-L."/>
            <person name="Chiang Y.-R."/>
            <person name="Fu H.-Y."/>
        </authorList>
    </citation>
    <scope>NUCLEOTIDE SEQUENCE</scope>
    <source>
        <strain evidence="6">THAL066</strain>
    </source>
</reference>
<organism evidence="6">
    <name type="scientific">Cyanidiococcus yangmingshanensis</name>
    <dbReference type="NCBI Taxonomy" id="2690220"/>
    <lineage>
        <taxon>Eukaryota</taxon>
        <taxon>Rhodophyta</taxon>
        <taxon>Bangiophyceae</taxon>
        <taxon>Cyanidiales</taxon>
        <taxon>Cyanidiaceae</taxon>
        <taxon>Cyanidiococcus</taxon>
    </lineage>
</organism>
<name>A0A7G5VUD1_9RHOD</name>
<keyword evidence="4 5" id="KW-0472">Membrane</keyword>
<evidence type="ECO:0000313" key="6">
    <source>
        <dbReference type="EMBL" id="QMX77298.1"/>
    </source>
</evidence>
<sequence length="240" mass="29009">MDNSKPIELYLRELKYRFYYFISSLLLCITLVLYKMDTILFIILANLPKKELIATEIYEIFISYIIIITNLSLLFCYPLLVYNLFSFFCNAWTIKEKKIFLYWIIIINCFLLNNFFLTYSFLIPTLSLFFYNIEQLHDDFAIRYEIKIINFIYWFFNNLLSFINIYIFPLSLVTFFKFYQIVKSLKAQRRYFLTLNLLISFVLSPDILSQVIILFLLSINYETFVLIIILKKINIIKSLK</sequence>
<feature type="transmembrane region" description="Helical" evidence="5">
    <location>
        <begin position="57"/>
        <end position="80"/>
    </location>
</feature>
<feature type="transmembrane region" description="Helical" evidence="5">
    <location>
        <begin position="151"/>
        <end position="176"/>
    </location>
</feature>
<geneLocation type="mitochondrion" evidence="6"/>
<gene>
    <name evidence="6" type="primary">ORF267</name>
    <name evidence="6" type="synonym">mttB</name>
    <name evidence="6" type="synonym">tatC</name>
</gene>
<protein>
    <recommendedName>
        <fullName evidence="7">Sec-independent protein translocase component TatC</fullName>
    </recommendedName>
</protein>
<dbReference type="GeneID" id="60450175"/>
<dbReference type="GO" id="GO:0016020">
    <property type="term" value="C:membrane"/>
    <property type="evidence" value="ECO:0007669"/>
    <property type="project" value="UniProtKB-SubCell"/>
</dbReference>
<dbReference type="EMBL" id="MN431656">
    <property type="protein sequence ID" value="QMX77298.1"/>
    <property type="molecule type" value="Genomic_DNA"/>
</dbReference>
<accession>A0A7G5VUD1</accession>
<keyword evidence="2 5" id="KW-0812">Transmembrane</keyword>
<feature type="transmembrane region" description="Helical" evidence="5">
    <location>
        <begin position="20"/>
        <end position="45"/>
    </location>
</feature>
<keyword evidence="3 5" id="KW-1133">Transmembrane helix</keyword>
<evidence type="ECO:0000256" key="2">
    <source>
        <dbReference type="ARBA" id="ARBA00022692"/>
    </source>
</evidence>
<evidence type="ECO:0000256" key="1">
    <source>
        <dbReference type="ARBA" id="ARBA00004141"/>
    </source>
</evidence>
<proteinExistence type="predicted"/>
<keyword evidence="6" id="KW-0496">Mitochondrion</keyword>
<comment type="subcellular location">
    <subcellularLocation>
        <location evidence="1">Membrane</location>
        <topology evidence="1">Multi-pass membrane protein</topology>
    </subcellularLocation>
</comment>
<dbReference type="InterPro" id="IPR002033">
    <property type="entry name" value="TatC"/>
</dbReference>
<evidence type="ECO:0000256" key="5">
    <source>
        <dbReference type="SAM" id="Phobius"/>
    </source>
</evidence>
<dbReference type="RefSeq" id="YP_009968197.1">
    <property type="nucleotide sequence ID" value="NC_051882.1"/>
</dbReference>
<feature type="transmembrane region" description="Helical" evidence="5">
    <location>
        <begin position="100"/>
        <end position="131"/>
    </location>
</feature>
<evidence type="ECO:0000256" key="3">
    <source>
        <dbReference type="ARBA" id="ARBA00022989"/>
    </source>
</evidence>
<feature type="transmembrane region" description="Helical" evidence="5">
    <location>
        <begin position="207"/>
        <end position="230"/>
    </location>
</feature>